<evidence type="ECO:0000256" key="1">
    <source>
        <dbReference type="SAM" id="Phobius"/>
    </source>
</evidence>
<dbReference type="EMBL" id="JACRDE010000191">
    <property type="protein sequence ID" value="MBI5249205.1"/>
    <property type="molecule type" value="Genomic_DNA"/>
</dbReference>
<keyword evidence="1" id="KW-1133">Transmembrane helix</keyword>
<name>A0A9D6V213_9BACT</name>
<organism evidence="2 3">
    <name type="scientific">Desulfomonile tiedjei</name>
    <dbReference type="NCBI Taxonomy" id="2358"/>
    <lineage>
        <taxon>Bacteria</taxon>
        <taxon>Pseudomonadati</taxon>
        <taxon>Thermodesulfobacteriota</taxon>
        <taxon>Desulfomonilia</taxon>
        <taxon>Desulfomonilales</taxon>
        <taxon>Desulfomonilaceae</taxon>
        <taxon>Desulfomonile</taxon>
    </lineage>
</organism>
<evidence type="ECO:0000313" key="2">
    <source>
        <dbReference type="EMBL" id="MBI5249205.1"/>
    </source>
</evidence>
<proteinExistence type="predicted"/>
<keyword evidence="1" id="KW-0472">Membrane</keyword>
<dbReference type="Proteomes" id="UP000807825">
    <property type="component" value="Unassembled WGS sequence"/>
</dbReference>
<sequence>MERRAIKCGLSVGAMGKPGCGSSAQRLALFLTATAIVLLIAVYPVIAAETGGYSRASYVFPPGVAESGLFFAGVRIPLDRQEVSSRVFEQINYLLMDRRAGMMEWFDRMAICGPTIR</sequence>
<feature type="transmembrane region" description="Helical" evidence="1">
    <location>
        <begin position="27"/>
        <end position="46"/>
    </location>
</feature>
<reference evidence="2" key="1">
    <citation type="submission" date="2020-07" db="EMBL/GenBank/DDBJ databases">
        <title>Huge and variable diversity of episymbiotic CPR bacteria and DPANN archaea in groundwater ecosystems.</title>
        <authorList>
            <person name="He C.Y."/>
            <person name="Keren R."/>
            <person name="Whittaker M."/>
            <person name="Farag I.F."/>
            <person name="Doudna J."/>
            <person name="Cate J.H.D."/>
            <person name="Banfield J.F."/>
        </authorList>
    </citation>
    <scope>NUCLEOTIDE SEQUENCE</scope>
    <source>
        <strain evidence="2">NC_groundwater_1664_Pr3_B-0.1um_52_9</strain>
    </source>
</reference>
<protein>
    <submittedName>
        <fullName evidence="2">Uncharacterized protein</fullName>
    </submittedName>
</protein>
<accession>A0A9D6V213</accession>
<gene>
    <name evidence="2" type="ORF">HY912_06900</name>
</gene>
<feature type="non-terminal residue" evidence="2">
    <location>
        <position position="117"/>
    </location>
</feature>
<dbReference type="AlphaFoldDB" id="A0A9D6V213"/>
<keyword evidence="1" id="KW-0812">Transmembrane</keyword>
<comment type="caution">
    <text evidence="2">The sequence shown here is derived from an EMBL/GenBank/DDBJ whole genome shotgun (WGS) entry which is preliminary data.</text>
</comment>
<feature type="transmembrane region" description="Helical" evidence="1">
    <location>
        <begin position="58"/>
        <end position="78"/>
    </location>
</feature>
<evidence type="ECO:0000313" key="3">
    <source>
        <dbReference type="Proteomes" id="UP000807825"/>
    </source>
</evidence>